<dbReference type="AlphaFoldDB" id="A0A699JN06"/>
<reference evidence="2" key="1">
    <citation type="journal article" date="2019" name="Sci. Rep.">
        <title>Draft genome of Tanacetum cinerariifolium, the natural source of mosquito coil.</title>
        <authorList>
            <person name="Yamashiro T."/>
            <person name="Shiraishi A."/>
            <person name="Satake H."/>
            <person name="Nakayama K."/>
        </authorList>
    </citation>
    <scope>NUCLEOTIDE SEQUENCE</scope>
</reference>
<proteinExistence type="predicted"/>
<evidence type="ECO:0000313" key="2">
    <source>
        <dbReference type="EMBL" id="GFA47293.1"/>
    </source>
</evidence>
<organism evidence="2">
    <name type="scientific">Tanacetum cinerariifolium</name>
    <name type="common">Dalmatian daisy</name>
    <name type="synonym">Chrysanthemum cinerariifolium</name>
    <dbReference type="NCBI Taxonomy" id="118510"/>
    <lineage>
        <taxon>Eukaryota</taxon>
        <taxon>Viridiplantae</taxon>
        <taxon>Streptophyta</taxon>
        <taxon>Embryophyta</taxon>
        <taxon>Tracheophyta</taxon>
        <taxon>Spermatophyta</taxon>
        <taxon>Magnoliopsida</taxon>
        <taxon>eudicotyledons</taxon>
        <taxon>Gunneridae</taxon>
        <taxon>Pentapetalae</taxon>
        <taxon>asterids</taxon>
        <taxon>campanulids</taxon>
        <taxon>Asterales</taxon>
        <taxon>Asteraceae</taxon>
        <taxon>Asteroideae</taxon>
        <taxon>Anthemideae</taxon>
        <taxon>Anthemidinae</taxon>
        <taxon>Tanacetum</taxon>
    </lineage>
</organism>
<gene>
    <name evidence="2" type="ORF">Tci_619265</name>
</gene>
<protein>
    <submittedName>
        <fullName evidence="2">Uncharacterized protein</fullName>
    </submittedName>
</protein>
<dbReference type="EMBL" id="BKCJ010430156">
    <property type="protein sequence ID" value="GFA47293.1"/>
    <property type="molecule type" value="Genomic_DNA"/>
</dbReference>
<accession>A0A699JN06</accession>
<name>A0A699JN06_TANCI</name>
<sequence length="103" mass="11369">MVIWSMTFEQHGSRLKLHQLTTGYISSRLVQNSISPTPYVPPSKKDYEILFQPLFDEYFNLPPPVVSPDPVVVTDPRAVDPAGLPSSTTIDQDVPSASTSPIN</sequence>
<evidence type="ECO:0000256" key="1">
    <source>
        <dbReference type="SAM" id="MobiDB-lite"/>
    </source>
</evidence>
<feature type="region of interest" description="Disordered" evidence="1">
    <location>
        <begin position="77"/>
        <end position="103"/>
    </location>
</feature>
<feature type="compositionally biased region" description="Polar residues" evidence="1">
    <location>
        <begin position="85"/>
        <end position="103"/>
    </location>
</feature>
<comment type="caution">
    <text evidence="2">The sequence shown here is derived from an EMBL/GenBank/DDBJ whole genome shotgun (WGS) entry which is preliminary data.</text>
</comment>